<accession>A0A9D3ZU20</accession>
<dbReference type="AlphaFoldDB" id="A0A9D3ZU20"/>
<reference evidence="1 2" key="1">
    <citation type="journal article" date="2021" name="Plant Biotechnol. J.">
        <title>Multi-omics assisted identification of the key and species-specific regulatory components of drought-tolerant mechanisms in Gossypium stocksii.</title>
        <authorList>
            <person name="Yu D."/>
            <person name="Ke L."/>
            <person name="Zhang D."/>
            <person name="Wu Y."/>
            <person name="Sun Y."/>
            <person name="Mei J."/>
            <person name="Sun J."/>
            <person name="Sun Y."/>
        </authorList>
    </citation>
    <scope>NUCLEOTIDE SEQUENCE [LARGE SCALE GENOMIC DNA]</scope>
    <source>
        <strain evidence="2">cv. E1</strain>
        <tissue evidence="1">Leaf</tissue>
    </source>
</reference>
<dbReference type="Proteomes" id="UP000828251">
    <property type="component" value="Unassembled WGS sequence"/>
</dbReference>
<gene>
    <name evidence="1" type="ORF">J1N35_030097</name>
</gene>
<comment type="caution">
    <text evidence="1">The sequence shown here is derived from an EMBL/GenBank/DDBJ whole genome shotgun (WGS) entry which is preliminary data.</text>
</comment>
<name>A0A9D3ZU20_9ROSI</name>
<keyword evidence="2" id="KW-1185">Reference proteome</keyword>
<protein>
    <submittedName>
        <fullName evidence="1">Uncharacterized protein</fullName>
    </submittedName>
</protein>
<proteinExistence type="predicted"/>
<organism evidence="1 2">
    <name type="scientific">Gossypium stocksii</name>
    <dbReference type="NCBI Taxonomy" id="47602"/>
    <lineage>
        <taxon>Eukaryota</taxon>
        <taxon>Viridiplantae</taxon>
        <taxon>Streptophyta</taxon>
        <taxon>Embryophyta</taxon>
        <taxon>Tracheophyta</taxon>
        <taxon>Spermatophyta</taxon>
        <taxon>Magnoliopsida</taxon>
        <taxon>eudicotyledons</taxon>
        <taxon>Gunneridae</taxon>
        <taxon>Pentapetalae</taxon>
        <taxon>rosids</taxon>
        <taxon>malvids</taxon>
        <taxon>Malvales</taxon>
        <taxon>Malvaceae</taxon>
        <taxon>Malvoideae</taxon>
        <taxon>Gossypium</taxon>
    </lineage>
</organism>
<dbReference type="EMBL" id="JAIQCV010000009">
    <property type="protein sequence ID" value="KAH1065110.1"/>
    <property type="molecule type" value="Genomic_DNA"/>
</dbReference>
<evidence type="ECO:0000313" key="1">
    <source>
        <dbReference type="EMBL" id="KAH1065110.1"/>
    </source>
</evidence>
<evidence type="ECO:0000313" key="2">
    <source>
        <dbReference type="Proteomes" id="UP000828251"/>
    </source>
</evidence>
<sequence length="65" mass="7361">MTAFLIRFNDKYISIAQLARVDSRVLEGFIHNIGKHVIPKIRRHLQVVGFLHASRMSGVANSICN</sequence>